<evidence type="ECO:0000313" key="12">
    <source>
        <dbReference type="EMBL" id="KAJ3180701.1"/>
    </source>
</evidence>
<feature type="transmembrane region" description="Helical" evidence="10">
    <location>
        <begin position="225"/>
        <end position="247"/>
    </location>
</feature>
<feature type="region of interest" description="Disordered" evidence="9">
    <location>
        <begin position="388"/>
        <end position="415"/>
    </location>
</feature>
<keyword evidence="5" id="KW-0862">Zinc</keyword>
<evidence type="ECO:0000256" key="2">
    <source>
        <dbReference type="ARBA" id="ARBA00022692"/>
    </source>
</evidence>
<dbReference type="SUPFAM" id="SSF57850">
    <property type="entry name" value="RING/U-box"/>
    <property type="match status" value="1"/>
</dbReference>
<feature type="region of interest" description="Disordered" evidence="9">
    <location>
        <begin position="435"/>
        <end position="482"/>
    </location>
</feature>
<evidence type="ECO:0000259" key="11">
    <source>
        <dbReference type="PROSITE" id="PS50089"/>
    </source>
</evidence>
<dbReference type="InterPro" id="IPR001841">
    <property type="entry name" value="Znf_RING"/>
</dbReference>
<dbReference type="InterPro" id="IPR013083">
    <property type="entry name" value="Znf_RING/FYVE/PHD"/>
</dbReference>
<comment type="caution">
    <text evidence="12">The sequence shown here is derived from an EMBL/GenBank/DDBJ whole genome shotgun (WGS) entry which is preliminary data.</text>
</comment>
<evidence type="ECO:0000256" key="3">
    <source>
        <dbReference type="ARBA" id="ARBA00022723"/>
    </source>
</evidence>
<proteinExistence type="predicted"/>
<dbReference type="PANTHER" id="PTHR46539:SF1">
    <property type="entry name" value="E3 UBIQUITIN-PROTEIN LIGASE ATL42"/>
    <property type="match status" value="1"/>
</dbReference>
<dbReference type="PANTHER" id="PTHR46539">
    <property type="entry name" value="E3 UBIQUITIN-PROTEIN LIGASE ATL42"/>
    <property type="match status" value="1"/>
</dbReference>
<dbReference type="EMBL" id="JADGJQ010000015">
    <property type="protein sequence ID" value="KAJ3180701.1"/>
    <property type="molecule type" value="Genomic_DNA"/>
</dbReference>
<gene>
    <name evidence="12" type="ORF">HDU87_001814</name>
</gene>
<keyword evidence="2 10" id="KW-0812">Transmembrane</keyword>
<sequence length="482" mass="51795">MVPNVVYKYALLTAPMPPFTNSTGQDLVGALPEVTGDYTGAQEQTGNINAFDNMPLASDVGGIRGLLVDYGNGCPFPPFPYLPPTASHIALLNITQGGDPACKPLDALQRALDRMAQTNGIGLIALGDKDDSAIKLLTGATYSHQFPAYLFQDTLGRFLLDVMKSANSSSPPFRTADPAPKADIVLVPNAPFPANFTDPKSPDGIVHIGVRIDIDDVPFTQFPPIWRFAVVSLGIFFAFSIPAVFFLKWRAARYARQFPPGPAPVAPATIDAAALVKKHPVARFGSIMERYNGEPTCSICIDEFESDTNVRVLQPCGHAFHPECVDRWVMEQAAVCPMCRQDLLDEDGGVATTGNPIAADQNGRPLAAPAPALPRPFWRRLIPRRMGADDAQVLPTTTQQAHAPPRRSATMQRDADGNAPWWKALLHNRSLPRATRDVEAARSNPAENLPVDIPLQNRTPAAAAAAPAPASPRAPPLASTAD</sequence>
<dbReference type="PROSITE" id="PS50089">
    <property type="entry name" value="ZF_RING_2"/>
    <property type="match status" value="1"/>
</dbReference>
<dbReference type="SMART" id="SM00184">
    <property type="entry name" value="RING"/>
    <property type="match status" value="1"/>
</dbReference>
<evidence type="ECO:0000256" key="9">
    <source>
        <dbReference type="SAM" id="MobiDB-lite"/>
    </source>
</evidence>
<evidence type="ECO:0000256" key="7">
    <source>
        <dbReference type="ARBA" id="ARBA00023136"/>
    </source>
</evidence>
<feature type="compositionally biased region" description="Low complexity" evidence="9">
    <location>
        <begin position="458"/>
        <end position="468"/>
    </location>
</feature>
<keyword evidence="13" id="KW-1185">Reference proteome</keyword>
<evidence type="ECO:0000256" key="4">
    <source>
        <dbReference type="ARBA" id="ARBA00022771"/>
    </source>
</evidence>
<name>A0AAD5TS20_9FUNG</name>
<evidence type="ECO:0000313" key="13">
    <source>
        <dbReference type="Proteomes" id="UP001212152"/>
    </source>
</evidence>
<dbReference type="Proteomes" id="UP001212152">
    <property type="component" value="Unassembled WGS sequence"/>
</dbReference>
<dbReference type="Gene3D" id="3.30.40.10">
    <property type="entry name" value="Zinc/RING finger domain, C3HC4 (zinc finger)"/>
    <property type="match status" value="1"/>
</dbReference>
<evidence type="ECO:0000256" key="8">
    <source>
        <dbReference type="PROSITE-ProRule" id="PRU00175"/>
    </source>
</evidence>
<evidence type="ECO:0000256" key="6">
    <source>
        <dbReference type="ARBA" id="ARBA00022989"/>
    </source>
</evidence>
<keyword evidence="7 10" id="KW-0472">Membrane</keyword>
<reference evidence="12" key="1">
    <citation type="submission" date="2020-05" db="EMBL/GenBank/DDBJ databases">
        <title>Phylogenomic resolution of chytrid fungi.</title>
        <authorList>
            <person name="Stajich J.E."/>
            <person name="Amses K."/>
            <person name="Simmons R."/>
            <person name="Seto K."/>
            <person name="Myers J."/>
            <person name="Bonds A."/>
            <person name="Quandt C.A."/>
            <person name="Barry K."/>
            <person name="Liu P."/>
            <person name="Grigoriev I."/>
            <person name="Longcore J.E."/>
            <person name="James T.Y."/>
        </authorList>
    </citation>
    <scope>NUCLEOTIDE SEQUENCE</scope>
    <source>
        <strain evidence="12">JEL0379</strain>
    </source>
</reference>
<comment type="subcellular location">
    <subcellularLocation>
        <location evidence="1">Membrane</location>
    </subcellularLocation>
</comment>
<dbReference type="GO" id="GO:0008270">
    <property type="term" value="F:zinc ion binding"/>
    <property type="evidence" value="ECO:0007669"/>
    <property type="project" value="UniProtKB-KW"/>
</dbReference>
<evidence type="ECO:0000256" key="10">
    <source>
        <dbReference type="SAM" id="Phobius"/>
    </source>
</evidence>
<evidence type="ECO:0000256" key="1">
    <source>
        <dbReference type="ARBA" id="ARBA00004370"/>
    </source>
</evidence>
<accession>A0AAD5TS20</accession>
<dbReference type="Pfam" id="PF13639">
    <property type="entry name" value="zf-RING_2"/>
    <property type="match status" value="1"/>
</dbReference>
<organism evidence="12 13">
    <name type="scientific">Geranomyces variabilis</name>
    <dbReference type="NCBI Taxonomy" id="109894"/>
    <lineage>
        <taxon>Eukaryota</taxon>
        <taxon>Fungi</taxon>
        <taxon>Fungi incertae sedis</taxon>
        <taxon>Chytridiomycota</taxon>
        <taxon>Chytridiomycota incertae sedis</taxon>
        <taxon>Chytridiomycetes</taxon>
        <taxon>Spizellomycetales</taxon>
        <taxon>Powellomycetaceae</taxon>
        <taxon>Geranomyces</taxon>
    </lineage>
</organism>
<evidence type="ECO:0000256" key="5">
    <source>
        <dbReference type="ARBA" id="ARBA00022833"/>
    </source>
</evidence>
<dbReference type="AlphaFoldDB" id="A0AAD5TS20"/>
<feature type="domain" description="RING-type" evidence="11">
    <location>
        <begin position="297"/>
        <end position="340"/>
    </location>
</feature>
<dbReference type="GO" id="GO:0016020">
    <property type="term" value="C:membrane"/>
    <property type="evidence" value="ECO:0007669"/>
    <property type="project" value="UniProtKB-SubCell"/>
</dbReference>
<protein>
    <recommendedName>
        <fullName evidence="11">RING-type domain-containing protein</fullName>
    </recommendedName>
</protein>
<keyword evidence="6 10" id="KW-1133">Transmembrane helix</keyword>
<keyword evidence="3" id="KW-0479">Metal-binding</keyword>
<keyword evidence="4 8" id="KW-0863">Zinc-finger</keyword>